<feature type="compositionally biased region" description="Low complexity" evidence="1">
    <location>
        <begin position="1"/>
        <end position="13"/>
    </location>
</feature>
<dbReference type="Proteomes" id="UP000076842">
    <property type="component" value="Unassembled WGS sequence"/>
</dbReference>
<evidence type="ECO:0000313" key="2">
    <source>
        <dbReference type="EMBL" id="KZT52246.1"/>
    </source>
</evidence>
<feature type="region of interest" description="Disordered" evidence="1">
    <location>
        <begin position="1"/>
        <end position="90"/>
    </location>
</feature>
<feature type="compositionally biased region" description="Basic and acidic residues" evidence="1">
    <location>
        <begin position="47"/>
        <end position="57"/>
    </location>
</feature>
<feature type="compositionally biased region" description="Basic and acidic residues" evidence="1">
    <location>
        <begin position="79"/>
        <end position="90"/>
    </location>
</feature>
<gene>
    <name evidence="2" type="ORF">CALCODRAFT_512185</name>
</gene>
<name>A0A165D7N6_9BASI</name>
<dbReference type="InParanoid" id="A0A165D7N6"/>
<dbReference type="AlphaFoldDB" id="A0A165D7N6"/>
<protein>
    <submittedName>
        <fullName evidence="2">Uncharacterized protein</fullName>
    </submittedName>
</protein>
<accession>A0A165D7N6</accession>
<feature type="compositionally biased region" description="Polar residues" evidence="1">
    <location>
        <begin position="65"/>
        <end position="78"/>
    </location>
</feature>
<proteinExistence type="predicted"/>
<sequence length="554" mass="61283">MSNTSSDESMSSSGREDSSRTVADEDLPDSSAVVPKRLRRPSSSNDLSKDVLDDPRVAKKRFLQSLPTPEYTSPSTSQSREERTAPYHEDGVLDNDIVMGEALPPTTSKAQVPPESSIDVPTEIHRLAPPLQGNIVWQASCGGWWWRGTTDGGLSIMDTRDPKKASELGNSLDRKLAVLPASRLAVCSGATCGTSLVDMSLVISCEDIFQELDYDSASETIRCMTYHIKMTRTGLQVAGSREKVADTIAFNGRFSAHGLYDGEVELSVYDWEQGKHCRLDFDSEEILMAAQYTPTHLFIISTRAIHVFEQAAIQEACVSLHDDDVLIPATHRVSVESLGIHKVWHAAIRCTGAARQSVATFVLKDGHRLSAYQLHHDPDGAYGYTVNPLWNVLIDTAVQLRALSIDEQCMNAVWMQARVRDEGVLEQFEILRKPLNDVVQPSFPPVQVHQSSTFGPMIHCDIIFADNASQAILVAERYSTVAFLLEGEQHDEEGDARASTTAWTGEVVKLEEERSLSKSRQVITDQEKRPSWATKNVSHLDDVELAQVLVCLFS</sequence>
<dbReference type="EMBL" id="KV424073">
    <property type="protein sequence ID" value="KZT52246.1"/>
    <property type="molecule type" value="Genomic_DNA"/>
</dbReference>
<evidence type="ECO:0000256" key="1">
    <source>
        <dbReference type="SAM" id="MobiDB-lite"/>
    </source>
</evidence>
<dbReference type="OrthoDB" id="3413923at2759"/>
<reference evidence="2 3" key="1">
    <citation type="journal article" date="2016" name="Mol. Biol. Evol.">
        <title>Comparative Genomics of Early-Diverging Mushroom-Forming Fungi Provides Insights into the Origins of Lignocellulose Decay Capabilities.</title>
        <authorList>
            <person name="Nagy L.G."/>
            <person name="Riley R."/>
            <person name="Tritt A."/>
            <person name="Adam C."/>
            <person name="Daum C."/>
            <person name="Floudas D."/>
            <person name="Sun H."/>
            <person name="Yadav J.S."/>
            <person name="Pangilinan J."/>
            <person name="Larsson K.H."/>
            <person name="Matsuura K."/>
            <person name="Barry K."/>
            <person name="Labutti K."/>
            <person name="Kuo R."/>
            <person name="Ohm R.A."/>
            <person name="Bhattacharya S.S."/>
            <person name="Shirouzu T."/>
            <person name="Yoshinaga Y."/>
            <person name="Martin F.M."/>
            <person name="Grigoriev I.V."/>
            <person name="Hibbett D.S."/>
        </authorList>
    </citation>
    <scope>NUCLEOTIDE SEQUENCE [LARGE SCALE GENOMIC DNA]</scope>
    <source>
        <strain evidence="2 3">HHB12733</strain>
    </source>
</reference>
<evidence type="ECO:0000313" key="3">
    <source>
        <dbReference type="Proteomes" id="UP000076842"/>
    </source>
</evidence>
<keyword evidence="3" id="KW-1185">Reference proteome</keyword>
<organism evidence="2 3">
    <name type="scientific">Calocera cornea HHB12733</name>
    <dbReference type="NCBI Taxonomy" id="1353952"/>
    <lineage>
        <taxon>Eukaryota</taxon>
        <taxon>Fungi</taxon>
        <taxon>Dikarya</taxon>
        <taxon>Basidiomycota</taxon>
        <taxon>Agaricomycotina</taxon>
        <taxon>Dacrymycetes</taxon>
        <taxon>Dacrymycetales</taxon>
        <taxon>Dacrymycetaceae</taxon>
        <taxon>Calocera</taxon>
    </lineage>
</organism>
<feature type="compositionally biased region" description="Basic and acidic residues" evidence="1">
    <location>
        <begin position="14"/>
        <end position="23"/>
    </location>
</feature>